<keyword evidence="3" id="KW-1185">Reference proteome</keyword>
<gene>
    <name evidence="2" type="ORF">QNI29_11135</name>
</gene>
<evidence type="ECO:0000256" key="1">
    <source>
        <dbReference type="SAM" id="MobiDB-lite"/>
    </source>
</evidence>
<evidence type="ECO:0000313" key="2">
    <source>
        <dbReference type="EMBL" id="WIF96310.1"/>
    </source>
</evidence>
<accession>A0ABY8UV51</accession>
<name>A0ABY8UV51_9BACI</name>
<organism evidence="2 3">
    <name type="scientific">Pontibacillus chungwhensis</name>
    <dbReference type="NCBI Taxonomy" id="265426"/>
    <lineage>
        <taxon>Bacteria</taxon>
        <taxon>Bacillati</taxon>
        <taxon>Bacillota</taxon>
        <taxon>Bacilli</taxon>
        <taxon>Bacillales</taxon>
        <taxon>Bacillaceae</taxon>
        <taxon>Pontibacillus</taxon>
    </lineage>
</organism>
<dbReference type="InterPro" id="IPR025571">
    <property type="entry name" value="YqfQ"/>
</dbReference>
<dbReference type="EMBL" id="CP126446">
    <property type="protein sequence ID" value="WIF96310.1"/>
    <property type="molecule type" value="Genomic_DNA"/>
</dbReference>
<evidence type="ECO:0000313" key="3">
    <source>
        <dbReference type="Proteomes" id="UP001236652"/>
    </source>
</evidence>
<feature type="compositionally biased region" description="Polar residues" evidence="1">
    <location>
        <begin position="183"/>
        <end position="194"/>
    </location>
</feature>
<feature type="compositionally biased region" description="Basic and acidic residues" evidence="1">
    <location>
        <begin position="172"/>
        <end position="182"/>
    </location>
</feature>
<feature type="region of interest" description="Disordered" evidence="1">
    <location>
        <begin position="1"/>
        <end position="25"/>
    </location>
</feature>
<feature type="compositionally biased region" description="Acidic residues" evidence="1">
    <location>
        <begin position="153"/>
        <end position="167"/>
    </location>
</feature>
<dbReference type="RefSeq" id="WP_231416554.1">
    <property type="nucleotide sequence ID" value="NZ_CP126446.1"/>
</dbReference>
<protein>
    <submittedName>
        <fullName evidence="2">YqfQ family protein</fullName>
    </submittedName>
</protein>
<reference evidence="2 3" key="1">
    <citation type="submission" date="2023-05" db="EMBL/GenBank/DDBJ databases">
        <title>Comparative genomics reveals the evidence of polycyclic aromatic hydrocarbons degradation in moderately halophilic genus Pontibacillus.</title>
        <authorList>
            <person name="Yang H."/>
            <person name="Qian Z."/>
        </authorList>
    </citation>
    <scope>NUCLEOTIDE SEQUENCE [LARGE SCALE GENOMIC DNA]</scope>
    <source>
        <strain evidence="3">HN14</strain>
    </source>
</reference>
<feature type="region of interest" description="Disordered" evidence="1">
    <location>
        <begin position="153"/>
        <end position="218"/>
    </location>
</feature>
<sequence length="218" mass="23041">MNQGMRSFGPGNIPQAGRMFNQGPRLPQMPQRFGPQGFQNPLPRNFTGFNGFGGMQGFPGMSNMGVQEVASQARGGGGLLSKLFSSGGGGGLPSLGGAAQGLAGTGGGATGMLNNVQQVLKMAQSAMPMVQEYGPMVRNIPTMFKLMKIMNEPDDGDETVESDDQQESDVTLNKENKTKKEPSSTVASHTSQKNSNKKEPISKPLSEGNGPSKPRMYI</sequence>
<dbReference type="Pfam" id="PF14181">
    <property type="entry name" value="YqfQ"/>
    <property type="match status" value="1"/>
</dbReference>
<dbReference type="Proteomes" id="UP001236652">
    <property type="component" value="Chromosome"/>
</dbReference>
<proteinExistence type="predicted"/>